<dbReference type="EMBL" id="JBHSMU010000009">
    <property type="protein sequence ID" value="MFC5460057.1"/>
    <property type="molecule type" value="Genomic_DNA"/>
</dbReference>
<proteinExistence type="predicted"/>
<evidence type="ECO:0000259" key="1">
    <source>
        <dbReference type="PROSITE" id="PS51725"/>
    </source>
</evidence>
<dbReference type="PANTHER" id="PTHR33336">
    <property type="entry name" value="QUINOL MONOOXYGENASE YGIN-RELATED"/>
    <property type="match status" value="1"/>
</dbReference>
<dbReference type="EC" id="1.-.-.-" evidence="2"/>
<evidence type="ECO:0000313" key="2">
    <source>
        <dbReference type="EMBL" id="MFC5460057.1"/>
    </source>
</evidence>
<name>A0ABW0L5L4_9BURK</name>
<accession>A0ABW0L5L4</accession>
<dbReference type="SUPFAM" id="SSF54909">
    <property type="entry name" value="Dimeric alpha+beta barrel"/>
    <property type="match status" value="1"/>
</dbReference>
<dbReference type="GO" id="GO:0004497">
    <property type="term" value="F:monooxygenase activity"/>
    <property type="evidence" value="ECO:0007669"/>
    <property type="project" value="UniProtKB-KW"/>
</dbReference>
<evidence type="ECO:0000313" key="3">
    <source>
        <dbReference type="Proteomes" id="UP001596050"/>
    </source>
</evidence>
<dbReference type="PANTHER" id="PTHR33336:SF3">
    <property type="entry name" value="ABM DOMAIN-CONTAINING PROTEIN"/>
    <property type="match status" value="1"/>
</dbReference>
<dbReference type="PROSITE" id="PS51725">
    <property type="entry name" value="ABM"/>
    <property type="match status" value="1"/>
</dbReference>
<dbReference type="InterPro" id="IPR007138">
    <property type="entry name" value="ABM_dom"/>
</dbReference>
<organism evidence="2 3">
    <name type="scientific">Massilia niabensis</name>
    <dbReference type="NCBI Taxonomy" id="544910"/>
    <lineage>
        <taxon>Bacteria</taxon>
        <taxon>Pseudomonadati</taxon>
        <taxon>Pseudomonadota</taxon>
        <taxon>Betaproteobacteria</taxon>
        <taxon>Burkholderiales</taxon>
        <taxon>Oxalobacteraceae</taxon>
        <taxon>Telluria group</taxon>
        <taxon>Massilia</taxon>
    </lineage>
</organism>
<dbReference type="RefSeq" id="WP_379782521.1">
    <property type="nucleotide sequence ID" value="NZ_JBHSMU010000009.1"/>
</dbReference>
<dbReference type="Proteomes" id="UP001596050">
    <property type="component" value="Unassembled WGS sequence"/>
</dbReference>
<feature type="domain" description="ABM" evidence="1">
    <location>
        <begin position="8"/>
        <end position="96"/>
    </location>
</feature>
<keyword evidence="2" id="KW-0560">Oxidoreductase</keyword>
<protein>
    <submittedName>
        <fullName evidence="2">Quinol monooxygenase</fullName>
        <ecNumber evidence="2">1.-.-.-</ecNumber>
    </submittedName>
</protein>
<keyword evidence="3" id="KW-1185">Reference proteome</keyword>
<sequence>MSTNTASLAVVAVFRARVGKNEELGRQLLSLVTPTRREEGSRFYQICQSRHDSAEWIVLENWRDRAAFDFHMSTPYIGAFMQQVPQLCEGDPDIRFLDIRSPA</sequence>
<reference evidence="3" key="1">
    <citation type="journal article" date="2019" name="Int. J. Syst. Evol. Microbiol.">
        <title>The Global Catalogue of Microorganisms (GCM) 10K type strain sequencing project: providing services to taxonomists for standard genome sequencing and annotation.</title>
        <authorList>
            <consortium name="The Broad Institute Genomics Platform"/>
            <consortium name="The Broad Institute Genome Sequencing Center for Infectious Disease"/>
            <person name="Wu L."/>
            <person name="Ma J."/>
        </authorList>
    </citation>
    <scope>NUCLEOTIDE SEQUENCE [LARGE SCALE GENOMIC DNA]</scope>
    <source>
        <strain evidence="3">KACC 12649</strain>
    </source>
</reference>
<dbReference type="InterPro" id="IPR050744">
    <property type="entry name" value="AI-2_Isomerase_LsrG"/>
</dbReference>
<dbReference type="Gene3D" id="3.30.70.100">
    <property type="match status" value="1"/>
</dbReference>
<keyword evidence="2" id="KW-0503">Monooxygenase</keyword>
<dbReference type="InterPro" id="IPR011008">
    <property type="entry name" value="Dimeric_a/b-barrel"/>
</dbReference>
<gene>
    <name evidence="2" type="ORF">ACFPN5_09575</name>
</gene>
<dbReference type="Pfam" id="PF03992">
    <property type="entry name" value="ABM"/>
    <property type="match status" value="1"/>
</dbReference>
<comment type="caution">
    <text evidence="2">The sequence shown here is derived from an EMBL/GenBank/DDBJ whole genome shotgun (WGS) entry which is preliminary data.</text>
</comment>